<gene>
    <name evidence="5" type="ORF">DFJ66_3177</name>
</gene>
<dbReference type="CDD" id="cd01823">
    <property type="entry name" value="SEST_like"/>
    <property type="match status" value="1"/>
</dbReference>
<evidence type="ECO:0000256" key="1">
    <source>
        <dbReference type="PIRSR" id="PIRSR637460-1"/>
    </source>
</evidence>
<evidence type="ECO:0000259" key="4">
    <source>
        <dbReference type="Pfam" id="PF13472"/>
    </source>
</evidence>
<dbReference type="Gene3D" id="3.40.50.1110">
    <property type="entry name" value="SGNH hydrolase"/>
    <property type="match status" value="1"/>
</dbReference>
<keyword evidence="6" id="KW-1185">Reference proteome</keyword>
<sequence>MRRLLPALLAAMSITWAGTAAAAPAELGNAELEYVALGDSAAAGPLIPNQELMDLGCLRSTRNWPSVLAARLGATTFRDVSCSGATTEHLTTSQLTFTGPQPPQLDALTPTTDLVTLTIGGNDIGLVGVALGCINALPEPLGFSCKDRLTAGGDQIAAKIDAYAAEFGAGLDAIRARAPQAEIVVVGYGTYIRPGGCHPKEPIWARDADYLQGSVHRLNTVLGKVSADHGARFVDIEPPSVGHDVCAPISEKWFEGLLPTSVAAPLHPNARGMAGIGGFIAGSLESRL</sequence>
<comment type="caution">
    <text evidence="5">The sequence shown here is derived from an EMBL/GenBank/DDBJ whole genome shotgun (WGS) entry which is preliminary data.</text>
</comment>
<protein>
    <submittedName>
        <fullName evidence="5">Lysophospholipase L1-like esterase</fullName>
    </submittedName>
</protein>
<dbReference type="AlphaFoldDB" id="A0A495XEH0"/>
<dbReference type="EMBL" id="RBXR01000001">
    <property type="protein sequence ID" value="RKT69938.1"/>
    <property type="molecule type" value="Genomic_DNA"/>
</dbReference>
<name>A0A495XEH0_9PSEU</name>
<dbReference type="SUPFAM" id="SSF52266">
    <property type="entry name" value="SGNH hydrolase"/>
    <property type="match status" value="1"/>
</dbReference>
<evidence type="ECO:0000313" key="5">
    <source>
        <dbReference type="EMBL" id="RKT69938.1"/>
    </source>
</evidence>
<feature type="active site" evidence="1">
    <location>
        <position position="267"/>
    </location>
</feature>
<dbReference type="Pfam" id="PF13472">
    <property type="entry name" value="Lipase_GDSL_2"/>
    <property type="match status" value="1"/>
</dbReference>
<feature type="disulfide bond" evidence="2">
    <location>
        <begin position="133"/>
        <end position="145"/>
    </location>
</feature>
<feature type="disulfide bond" evidence="2">
    <location>
        <begin position="197"/>
        <end position="246"/>
    </location>
</feature>
<feature type="signal peptide" evidence="3">
    <location>
        <begin position="1"/>
        <end position="22"/>
    </location>
</feature>
<dbReference type="Proteomes" id="UP000272729">
    <property type="component" value="Unassembled WGS sequence"/>
</dbReference>
<dbReference type="PANTHER" id="PTHR37981">
    <property type="entry name" value="LIPASE 2"/>
    <property type="match status" value="1"/>
</dbReference>
<feature type="domain" description="SGNH hydrolase-type esterase" evidence="4">
    <location>
        <begin position="36"/>
        <end position="274"/>
    </location>
</feature>
<evidence type="ECO:0000313" key="6">
    <source>
        <dbReference type="Proteomes" id="UP000272729"/>
    </source>
</evidence>
<reference evidence="5 6" key="1">
    <citation type="submission" date="2018-10" db="EMBL/GenBank/DDBJ databases">
        <title>Sequencing the genomes of 1000 actinobacteria strains.</title>
        <authorList>
            <person name="Klenk H.-P."/>
        </authorList>
    </citation>
    <scope>NUCLEOTIDE SEQUENCE [LARGE SCALE GENOMIC DNA]</scope>
    <source>
        <strain evidence="5 6">DSM 43911</strain>
    </source>
</reference>
<dbReference type="InterPro" id="IPR037460">
    <property type="entry name" value="SEST-like"/>
</dbReference>
<dbReference type="GO" id="GO:0019433">
    <property type="term" value="P:triglyceride catabolic process"/>
    <property type="evidence" value="ECO:0007669"/>
    <property type="project" value="TreeGrafter"/>
</dbReference>
<dbReference type="InterPro" id="IPR036514">
    <property type="entry name" value="SGNH_hydro_sf"/>
</dbReference>
<feature type="disulfide bond" evidence="2">
    <location>
        <begin position="57"/>
        <end position="82"/>
    </location>
</feature>
<accession>A0A495XEH0</accession>
<organism evidence="5 6">
    <name type="scientific">Saccharothrix variisporea</name>
    <dbReference type="NCBI Taxonomy" id="543527"/>
    <lineage>
        <taxon>Bacteria</taxon>
        <taxon>Bacillati</taxon>
        <taxon>Actinomycetota</taxon>
        <taxon>Actinomycetes</taxon>
        <taxon>Pseudonocardiales</taxon>
        <taxon>Pseudonocardiaceae</taxon>
        <taxon>Saccharothrix</taxon>
    </lineage>
</organism>
<proteinExistence type="predicted"/>
<feature type="active site" description="Nucleophile" evidence="1">
    <location>
        <position position="40"/>
    </location>
</feature>
<evidence type="ECO:0000256" key="2">
    <source>
        <dbReference type="PIRSR" id="PIRSR637460-2"/>
    </source>
</evidence>
<keyword evidence="2" id="KW-1015">Disulfide bond</keyword>
<evidence type="ECO:0000256" key="3">
    <source>
        <dbReference type="SAM" id="SignalP"/>
    </source>
</evidence>
<dbReference type="PANTHER" id="PTHR37981:SF1">
    <property type="entry name" value="SGNH HYDROLASE-TYPE ESTERASE DOMAIN-CONTAINING PROTEIN"/>
    <property type="match status" value="1"/>
</dbReference>
<dbReference type="InterPro" id="IPR013830">
    <property type="entry name" value="SGNH_hydro"/>
</dbReference>
<dbReference type="GO" id="GO:0004806">
    <property type="term" value="F:triacylglycerol lipase activity"/>
    <property type="evidence" value="ECO:0007669"/>
    <property type="project" value="TreeGrafter"/>
</dbReference>
<feature type="chain" id="PRO_5019785931" evidence="3">
    <location>
        <begin position="23"/>
        <end position="288"/>
    </location>
</feature>
<keyword evidence="3" id="KW-0732">Signal</keyword>